<dbReference type="InterPro" id="IPR001828">
    <property type="entry name" value="ANF_lig-bd_rcpt"/>
</dbReference>
<feature type="region of interest" description="Disordered" evidence="11">
    <location>
        <begin position="842"/>
        <end position="936"/>
    </location>
</feature>
<dbReference type="InterPro" id="IPR028082">
    <property type="entry name" value="Peripla_BP_I"/>
</dbReference>
<dbReference type="InterPro" id="IPR011500">
    <property type="entry name" value="GPCR_3_9-Cys_dom"/>
</dbReference>
<comment type="subcellular location">
    <subcellularLocation>
        <location evidence="1">Cell membrane</location>
        <topology evidence="1">Multi-pass membrane protein</topology>
    </subcellularLocation>
</comment>
<feature type="domain" description="G-protein coupled receptors family 3 profile" evidence="13">
    <location>
        <begin position="185"/>
        <end position="446"/>
    </location>
</feature>
<comment type="similarity">
    <text evidence="2">Belongs to the G-protein coupled receptor 3 family.</text>
</comment>
<accession>A0A0B7B0T2</accession>
<feature type="compositionally biased region" description="Basic and acidic residues" evidence="11">
    <location>
        <begin position="521"/>
        <end position="531"/>
    </location>
</feature>
<dbReference type="Gene3D" id="2.10.50.30">
    <property type="entry name" value="GPCR, family 3, nine cysteines domain"/>
    <property type="match status" value="1"/>
</dbReference>
<feature type="region of interest" description="Disordered" evidence="11">
    <location>
        <begin position="702"/>
        <end position="729"/>
    </location>
</feature>
<dbReference type="InterPro" id="IPR050726">
    <property type="entry name" value="mGluR"/>
</dbReference>
<feature type="transmembrane region" description="Helical" evidence="12">
    <location>
        <begin position="223"/>
        <end position="243"/>
    </location>
</feature>
<evidence type="ECO:0000256" key="11">
    <source>
        <dbReference type="SAM" id="MobiDB-lite"/>
    </source>
</evidence>
<feature type="compositionally biased region" description="Acidic residues" evidence="11">
    <location>
        <begin position="915"/>
        <end position="927"/>
    </location>
</feature>
<evidence type="ECO:0000256" key="1">
    <source>
        <dbReference type="ARBA" id="ARBA00004651"/>
    </source>
</evidence>
<dbReference type="CDD" id="cd15285">
    <property type="entry name" value="7tmC_mGluR_group1"/>
    <property type="match status" value="1"/>
</dbReference>
<feature type="transmembrane region" description="Helical" evidence="12">
    <location>
        <begin position="345"/>
        <end position="364"/>
    </location>
</feature>
<evidence type="ECO:0000256" key="2">
    <source>
        <dbReference type="ARBA" id="ARBA00007242"/>
    </source>
</evidence>
<dbReference type="Pfam" id="PF07562">
    <property type="entry name" value="NCD3G"/>
    <property type="match status" value="1"/>
</dbReference>
<protein>
    <recommendedName>
        <fullName evidence="13">G-protein coupled receptors family 3 profile domain-containing protein</fullName>
    </recommendedName>
</protein>
<evidence type="ECO:0000256" key="7">
    <source>
        <dbReference type="ARBA" id="ARBA00023136"/>
    </source>
</evidence>
<evidence type="ECO:0000313" key="14">
    <source>
        <dbReference type="EMBL" id="CEK86457.1"/>
    </source>
</evidence>
<evidence type="ECO:0000256" key="10">
    <source>
        <dbReference type="ARBA" id="ARBA00023224"/>
    </source>
</evidence>
<dbReference type="PRINTS" id="PR00248">
    <property type="entry name" value="GPCRMGR"/>
</dbReference>
<dbReference type="AlphaFoldDB" id="A0A0B7B0T2"/>
<dbReference type="PROSITE" id="PS00981">
    <property type="entry name" value="G_PROTEIN_RECEP_F3_3"/>
    <property type="match status" value="1"/>
</dbReference>
<keyword evidence="8" id="KW-0675">Receptor</keyword>
<feature type="compositionally biased region" description="Low complexity" evidence="11">
    <location>
        <begin position="885"/>
        <end position="899"/>
    </location>
</feature>
<evidence type="ECO:0000256" key="9">
    <source>
        <dbReference type="ARBA" id="ARBA00023180"/>
    </source>
</evidence>
<keyword evidence="10" id="KW-0807">Transducer</keyword>
<proteinExistence type="inferred from homology"/>
<feature type="transmembrane region" description="Helical" evidence="12">
    <location>
        <begin position="405"/>
        <end position="429"/>
    </location>
</feature>
<evidence type="ECO:0000256" key="12">
    <source>
        <dbReference type="SAM" id="Phobius"/>
    </source>
</evidence>
<evidence type="ECO:0000256" key="6">
    <source>
        <dbReference type="ARBA" id="ARBA00023040"/>
    </source>
</evidence>
<evidence type="ECO:0000256" key="8">
    <source>
        <dbReference type="ARBA" id="ARBA00023170"/>
    </source>
</evidence>
<dbReference type="InterPro" id="IPR017978">
    <property type="entry name" value="GPCR_3_C"/>
</dbReference>
<keyword evidence="9" id="KW-0325">Glycoprotein</keyword>
<feature type="transmembrane region" description="Helical" evidence="12">
    <location>
        <begin position="292"/>
        <end position="319"/>
    </location>
</feature>
<evidence type="ECO:0000256" key="3">
    <source>
        <dbReference type="ARBA" id="ARBA00022475"/>
    </source>
</evidence>
<reference evidence="14" key="1">
    <citation type="submission" date="2014-12" db="EMBL/GenBank/DDBJ databases">
        <title>Insight into the proteome of Arion vulgaris.</title>
        <authorList>
            <person name="Aradska J."/>
            <person name="Bulat T."/>
            <person name="Smidak R."/>
            <person name="Sarate P."/>
            <person name="Gangsoo J."/>
            <person name="Sialana F."/>
            <person name="Bilban M."/>
            <person name="Lubec G."/>
        </authorList>
    </citation>
    <scope>NUCLEOTIDE SEQUENCE</scope>
    <source>
        <tissue evidence="14">Skin</tissue>
    </source>
</reference>
<dbReference type="InterPro" id="IPR000162">
    <property type="entry name" value="GPCR_3_mtglu_rcpt"/>
</dbReference>
<dbReference type="Gene3D" id="3.40.50.2300">
    <property type="match status" value="1"/>
</dbReference>
<dbReference type="PANTHER" id="PTHR24060">
    <property type="entry name" value="METABOTROPIC GLUTAMATE RECEPTOR"/>
    <property type="match status" value="1"/>
</dbReference>
<feature type="transmembrane region" description="Helical" evidence="12">
    <location>
        <begin position="255"/>
        <end position="271"/>
    </location>
</feature>
<dbReference type="InterPro" id="IPR000337">
    <property type="entry name" value="GPCR_3"/>
</dbReference>
<keyword evidence="5 12" id="KW-1133">Transmembrane helix</keyword>
<dbReference type="InterPro" id="IPR038550">
    <property type="entry name" value="GPCR_3_9-Cys_sf"/>
</dbReference>
<gene>
    <name evidence="14" type="primary">ORF153894</name>
</gene>
<dbReference type="Pfam" id="PF01094">
    <property type="entry name" value="ANF_receptor"/>
    <property type="match status" value="1"/>
</dbReference>
<dbReference type="GO" id="GO:0004930">
    <property type="term" value="F:G protein-coupled receptor activity"/>
    <property type="evidence" value="ECO:0007669"/>
    <property type="project" value="UniProtKB-KW"/>
</dbReference>
<dbReference type="PROSITE" id="PS50259">
    <property type="entry name" value="G_PROTEIN_RECEP_F3_4"/>
    <property type="match status" value="1"/>
</dbReference>
<dbReference type="FunFam" id="2.10.50.30:FF:000001">
    <property type="entry name" value="metabotropic glutamate receptor 1"/>
    <property type="match status" value="1"/>
</dbReference>
<dbReference type="Pfam" id="PF00003">
    <property type="entry name" value="7tm_3"/>
    <property type="match status" value="1"/>
</dbReference>
<dbReference type="GO" id="GO:0005886">
    <property type="term" value="C:plasma membrane"/>
    <property type="evidence" value="ECO:0007669"/>
    <property type="project" value="UniProtKB-SubCell"/>
</dbReference>
<feature type="transmembrane region" description="Helical" evidence="12">
    <location>
        <begin position="185"/>
        <end position="207"/>
    </location>
</feature>
<dbReference type="SUPFAM" id="SSF53822">
    <property type="entry name" value="Periplasmic binding protein-like I"/>
    <property type="match status" value="1"/>
</dbReference>
<keyword evidence="3" id="KW-1003">Cell membrane</keyword>
<name>A0A0B7B0T2_9EUPU</name>
<keyword evidence="4 12" id="KW-0812">Transmembrane</keyword>
<keyword evidence="6" id="KW-0297">G-protein coupled receptor</keyword>
<keyword evidence="7 12" id="KW-0472">Membrane</keyword>
<evidence type="ECO:0000256" key="4">
    <source>
        <dbReference type="ARBA" id="ARBA00022692"/>
    </source>
</evidence>
<sequence>MASGLHNMHRDVCPGSKGLCPEMEPLNGSVYLQYLLNVSFKDYSDEDVHFDSQGDPPGRYEILNYQPILTPDGNITYDYITIGHWMTGSLTLNGHDVHWPRSLRSGQKENVGIVRSVCSEPCKRGQAKKVKGVACCWICTPCLENEILVDNNTDCNPCDLGMWPNVNKTDCEDITVNFIDWNHTEAIVCITVGCLGICVTVWVFFIFARHHDTPIVKASTRELSYIILVGMCMAFSSNFFIVAKPSKVFCYLTRILPGLSFSLMYGALVTRTNRIARILEGSKRIMTKKPRFMSATAQVVITGIIISIECSVIAGMLAYQPADSTMDYPSSKTVRLVCDTSTSGIIVPLTFDLVLIILCTLYAIKTRNLPENFNEAKFIGFTMYSTCVIWLGFFPIYFAGDRKEITLSLSVSLSATIALLLLFVPKVYVIVWVPEKNTRGAFTTSKDVRCHIGSKSMASGDSIDIKDSSTSDKGQSKYWKQRSLDEKRFRFVAQKVGGSDGETPYTNHGVLANIPRQRNAFADRDSKDSSKTDTTPVSSLSCPEKDRLFYTETKDVTNAEIIRQNLAKDYPMHKRQITARPGSPAEKEKHRIHSVDRPAHLDMLLEVTTLHNQRKSGKCGDFRKSLSSTCVSNYSKTKTVQCQTGDELVFNLLPPLRKRRLSNLKNKLERSGAVDDSIAPQEIISNDVHVFRNPTQCRTQSLTIPRPQVTLHQPSQLHSPSEQKDRSPQVIFHGCDPHNFCSSSESETEESPSLLHICPEEHMQRRHSYNIHPLDHYQNSPDFHRRCSNDPGSFKLPSSDVRSLQTFKPRTQTPPDATDFSFMDGVEKFENSISSLCQNQRSRFSRYPPNDPPQPGYSSTHSVNNPSSYDHNNETSHSTPTHQESLYSTSISTTSSSFTLPPFPNSIDSNLSEETFGDSDNNFENEESNNNTGPNLCDNADLINTHQGNFSQQKGSNHLNSNYMQSAVPVVAPLDKLDKMEDDVLEFQKYLHGHGVKIDLSQVKSSDL</sequence>
<feature type="region of interest" description="Disordered" evidence="11">
    <location>
        <begin position="521"/>
        <end position="541"/>
    </location>
</feature>
<dbReference type="InterPro" id="IPR017979">
    <property type="entry name" value="GPCR_3_CS"/>
</dbReference>
<feature type="compositionally biased region" description="Polar residues" evidence="11">
    <location>
        <begin position="856"/>
        <end position="884"/>
    </location>
</feature>
<evidence type="ECO:0000259" key="13">
    <source>
        <dbReference type="PROSITE" id="PS50259"/>
    </source>
</evidence>
<organism evidence="14">
    <name type="scientific">Arion vulgaris</name>
    <dbReference type="NCBI Taxonomy" id="1028688"/>
    <lineage>
        <taxon>Eukaryota</taxon>
        <taxon>Metazoa</taxon>
        <taxon>Spiralia</taxon>
        <taxon>Lophotrochozoa</taxon>
        <taxon>Mollusca</taxon>
        <taxon>Gastropoda</taxon>
        <taxon>Heterobranchia</taxon>
        <taxon>Euthyneura</taxon>
        <taxon>Panpulmonata</taxon>
        <taxon>Eupulmonata</taxon>
        <taxon>Stylommatophora</taxon>
        <taxon>Helicina</taxon>
        <taxon>Arionoidea</taxon>
        <taxon>Arionidae</taxon>
        <taxon>Arion</taxon>
    </lineage>
</organism>
<dbReference type="EMBL" id="HACG01039592">
    <property type="protein sequence ID" value="CEK86457.1"/>
    <property type="molecule type" value="Transcribed_RNA"/>
</dbReference>
<feature type="compositionally biased region" description="Polar residues" evidence="11">
    <location>
        <begin position="710"/>
        <end position="720"/>
    </location>
</feature>
<dbReference type="PRINTS" id="PR00593">
    <property type="entry name" value="MTABOTROPICR"/>
</dbReference>
<feature type="transmembrane region" description="Helical" evidence="12">
    <location>
        <begin position="376"/>
        <end position="399"/>
    </location>
</feature>
<evidence type="ECO:0000256" key="5">
    <source>
        <dbReference type="ARBA" id="ARBA00022989"/>
    </source>
</evidence>